<dbReference type="EMBL" id="JAEHOC010000001">
    <property type="protein sequence ID" value="KAG2445691.1"/>
    <property type="molecule type" value="Genomic_DNA"/>
</dbReference>
<sequence>MDPPLPPPPAWVRPAIEQFKRLELEYMASLPLPLKTLLGDGDPAHFDADKHHMRLYGSVAFVLLGVKPCALLAHGLSREYTQGLVEAALLPVAKDFGLASHGFVVEKIQHRLLLDFPEHPGFQGGWVLANTRHPGYDLVRRSFLTPAPGDAWATGPPLPPYDPRKRKRLPAAVRAASTIVPDAQVGTALGYPLPSGDATIRYIDNTESKELNTCCVPVLEAFCPGGLGDLLPVLQHFCRYEQAWAALGRQLTLDTAGHPVLEMGIQAMKARGSGGGGGAGGGGKRGAAAGRGTARAGGKS</sequence>
<proteinExistence type="predicted"/>
<gene>
    <name evidence="2" type="ORF">HXX76_000299</name>
</gene>
<dbReference type="AlphaFoldDB" id="A0A835WE29"/>
<feature type="region of interest" description="Disordered" evidence="1">
    <location>
        <begin position="272"/>
        <end position="300"/>
    </location>
</feature>
<accession>A0A835WE29</accession>
<evidence type="ECO:0000256" key="1">
    <source>
        <dbReference type="SAM" id="MobiDB-lite"/>
    </source>
</evidence>
<protein>
    <submittedName>
        <fullName evidence="2">Uncharacterized protein</fullName>
    </submittedName>
</protein>
<feature type="compositionally biased region" description="Gly residues" evidence="1">
    <location>
        <begin position="272"/>
        <end position="285"/>
    </location>
</feature>
<evidence type="ECO:0000313" key="3">
    <source>
        <dbReference type="Proteomes" id="UP000650467"/>
    </source>
</evidence>
<keyword evidence="3" id="KW-1185">Reference proteome</keyword>
<dbReference type="Proteomes" id="UP000650467">
    <property type="component" value="Unassembled WGS sequence"/>
</dbReference>
<name>A0A835WE29_CHLIN</name>
<dbReference type="OrthoDB" id="3528649at2759"/>
<organism evidence="2 3">
    <name type="scientific">Chlamydomonas incerta</name>
    <dbReference type="NCBI Taxonomy" id="51695"/>
    <lineage>
        <taxon>Eukaryota</taxon>
        <taxon>Viridiplantae</taxon>
        <taxon>Chlorophyta</taxon>
        <taxon>core chlorophytes</taxon>
        <taxon>Chlorophyceae</taxon>
        <taxon>CS clade</taxon>
        <taxon>Chlamydomonadales</taxon>
        <taxon>Chlamydomonadaceae</taxon>
        <taxon>Chlamydomonas</taxon>
    </lineage>
</organism>
<reference evidence="2" key="1">
    <citation type="journal article" date="2020" name="bioRxiv">
        <title>Comparative genomics of Chlamydomonas.</title>
        <authorList>
            <person name="Craig R.J."/>
            <person name="Hasan A.R."/>
            <person name="Ness R.W."/>
            <person name="Keightley P.D."/>
        </authorList>
    </citation>
    <scope>NUCLEOTIDE SEQUENCE</scope>
    <source>
        <strain evidence="2">SAG 7.73</strain>
    </source>
</reference>
<feature type="compositionally biased region" description="Low complexity" evidence="1">
    <location>
        <begin position="286"/>
        <end position="300"/>
    </location>
</feature>
<evidence type="ECO:0000313" key="2">
    <source>
        <dbReference type="EMBL" id="KAG2445691.1"/>
    </source>
</evidence>
<comment type="caution">
    <text evidence="2">The sequence shown here is derived from an EMBL/GenBank/DDBJ whole genome shotgun (WGS) entry which is preliminary data.</text>
</comment>